<dbReference type="Proteomes" id="UP000283128">
    <property type="component" value="Unassembled WGS sequence"/>
</dbReference>
<dbReference type="InterPro" id="IPR000683">
    <property type="entry name" value="Gfo/Idh/MocA-like_OxRdtase_N"/>
</dbReference>
<dbReference type="PANTHER" id="PTHR43377:SF6">
    <property type="entry name" value="GFO_IDH_MOCA-LIKE OXIDOREDUCTASE N-TERMINAL DOMAIN-CONTAINING PROTEIN"/>
    <property type="match status" value="1"/>
</dbReference>
<dbReference type="GO" id="GO:0000166">
    <property type="term" value="F:nucleotide binding"/>
    <property type="evidence" value="ECO:0007669"/>
    <property type="project" value="InterPro"/>
</dbReference>
<dbReference type="InterPro" id="IPR051450">
    <property type="entry name" value="Gfo/Idh/MocA_Oxidoreductases"/>
</dbReference>
<evidence type="ECO:0000259" key="2">
    <source>
        <dbReference type="Pfam" id="PF22725"/>
    </source>
</evidence>
<name>A0A437PJL4_9ACTN</name>
<dbReference type="AlphaFoldDB" id="A0A437PJL4"/>
<feature type="domain" description="Gfo/Idh/MocA-like oxidoreductase N-terminal" evidence="1">
    <location>
        <begin position="4"/>
        <end position="120"/>
    </location>
</feature>
<feature type="domain" description="GFO/IDH/MocA-like oxidoreductase" evidence="2">
    <location>
        <begin position="128"/>
        <end position="239"/>
    </location>
</feature>
<dbReference type="SUPFAM" id="SSF51735">
    <property type="entry name" value="NAD(P)-binding Rossmann-fold domains"/>
    <property type="match status" value="1"/>
</dbReference>
<dbReference type="Gene3D" id="3.40.50.720">
    <property type="entry name" value="NAD(P)-binding Rossmann-like Domain"/>
    <property type="match status" value="1"/>
</dbReference>
<organism evidence="3 4">
    <name type="scientific">Streptomyces antnestii</name>
    <dbReference type="NCBI Taxonomy" id="2494256"/>
    <lineage>
        <taxon>Bacteria</taxon>
        <taxon>Bacillati</taxon>
        <taxon>Actinomycetota</taxon>
        <taxon>Actinomycetes</taxon>
        <taxon>Kitasatosporales</taxon>
        <taxon>Streptomycetaceae</taxon>
        <taxon>Streptomyces</taxon>
    </lineage>
</organism>
<accession>A0A437PJL4</accession>
<dbReference type="Gene3D" id="3.30.360.10">
    <property type="entry name" value="Dihydrodipicolinate Reductase, domain 2"/>
    <property type="match status" value="1"/>
</dbReference>
<evidence type="ECO:0000313" key="4">
    <source>
        <dbReference type="Proteomes" id="UP000283128"/>
    </source>
</evidence>
<dbReference type="OrthoDB" id="179913at2"/>
<protein>
    <submittedName>
        <fullName evidence="3">Gfo/Idh/MocA family oxidoreductase</fullName>
    </submittedName>
</protein>
<gene>
    <name evidence="3" type="ORF">EOT10_23615</name>
</gene>
<dbReference type="Pfam" id="PF22725">
    <property type="entry name" value="GFO_IDH_MocA_C3"/>
    <property type="match status" value="1"/>
</dbReference>
<dbReference type="InterPro" id="IPR055170">
    <property type="entry name" value="GFO_IDH_MocA-like_dom"/>
</dbReference>
<keyword evidence="4" id="KW-1185">Reference proteome</keyword>
<dbReference type="PANTHER" id="PTHR43377">
    <property type="entry name" value="BILIVERDIN REDUCTASE A"/>
    <property type="match status" value="1"/>
</dbReference>
<evidence type="ECO:0000313" key="3">
    <source>
        <dbReference type="EMBL" id="RVU22458.1"/>
    </source>
</evidence>
<sequence length="325" mass="34851">MGTSVIGAGYWGTQLIRAAHSAPQLRLRWVCDLDRERAAGQLGRYSIVRVTDSLAQVLDDRQVQAVVVATPAATHAALGRAVLESGRHLLMEKPLCTRRDDALALVRLAETQGLVLMCDHTYCYSPPVRKIRELAATGQLGDLCSFDSARLNHGPIRTDVDAVWDLAPHDLSILDFVLPPGIRPTHVSACASDPLGTGRAHIAYLAIWLSNGALAHIRLSWLAPVKVRTTSIGGTRATLLWDDLAAHHRLTLHDRFGNADSPALPGQEPLQALLAEFAGAITEGREPLTDGMSGVRVLDLLHAVDRSLEQSGAPVLATTPAGALS</sequence>
<comment type="caution">
    <text evidence="3">The sequence shown here is derived from an EMBL/GenBank/DDBJ whole genome shotgun (WGS) entry which is preliminary data.</text>
</comment>
<dbReference type="EMBL" id="RZYA01000011">
    <property type="protein sequence ID" value="RVU22458.1"/>
    <property type="molecule type" value="Genomic_DNA"/>
</dbReference>
<proteinExistence type="predicted"/>
<reference evidence="3 4" key="1">
    <citation type="submission" date="2019-01" db="EMBL/GenBank/DDBJ databases">
        <title>Genome sequences of Streptomyces and Rhizobium isolates collected from root and soil.</title>
        <authorList>
            <person name="Chhettri S."/>
            <person name="Sevigny J.L."/>
            <person name="Sen A."/>
            <person name="Ennis N."/>
            <person name="Tisa L."/>
        </authorList>
    </citation>
    <scope>NUCLEOTIDE SEQUENCE [LARGE SCALE GENOMIC DNA]</scope>
    <source>
        <strain evidence="3 4">San01</strain>
    </source>
</reference>
<dbReference type="SUPFAM" id="SSF55347">
    <property type="entry name" value="Glyceraldehyde-3-phosphate dehydrogenase-like, C-terminal domain"/>
    <property type="match status" value="1"/>
</dbReference>
<evidence type="ECO:0000259" key="1">
    <source>
        <dbReference type="Pfam" id="PF01408"/>
    </source>
</evidence>
<dbReference type="InterPro" id="IPR036291">
    <property type="entry name" value="NAD(P)-bd_dom_sf"/>
</dbReference>
<dbReference type="Pfam" id="PF01408">
    <property type="entry name" value="GFO_IDH_MocA"/>
    <property type="match status" value="1"/>
</dbReference>